<evidence type="ECO:0000256" key="1">
    <source>
        <dbReference type="ARBA" id="ARBA00004141"/>
    </source>
</evidence>
<evidence type="ECO:0000313" key="9">
    <source>
        <dbReference type="Proteomes" id="UP001295794"/>
    </source>
</evidence>
<protein>
    <submittedName>
        <fullName evidence="8">Uncharacterized protein</fullName>
    </submittedName>
</protein>
<dbReference type="AlphaFoldDB" id="A0AAD2HXW6"/>
<feature type="non-terminal residue" evidence="8">
    <location>
        <position position="69"/>
    </location>
</feature>
<keyword evidence="2" id="KW-0813">Transport</keyword>
<comment type="subcellular location">
    <subcellularLocation>
        <location evidence="1">Membrane</location>
        <topology evidence="1">Multi-pass membrane protein</topology>
    </subcellularLocation>
</comment>
<dbReference type="SUPFAM" id="SSF103473">
    <property type="entry name" value="MFS general substrate transporter"/>
    <property type="match status" value="1"/>
</dbReference>
<evidence type="ECO:0000256" key="5">
    <source>
        <dbReference type="ARBA" id="ARBA00023136"/>
    </source>
</evidence>
<evidence type="ECO:0000256" key="3">
    <source>
        <dbReference type="ARBA" id="ARBA00022692"/>
    </source>
</evidence>
<sequence>AYFIVPTWAHEAKFLTDEERARLLSRLKTDSDADKSETFEWAFVFQAFKDKFVWGYALLFHGFAFVLYS</sequence>
<dbReference type="InterPro" id="IPR036259">
    <property type="entry name" value="MFS_trans_sf"/>
</dbReference>
<feature type="non-terminal residue" evidence="8">
    <location>
        <position position="1"/>
    </location>
</feature>
<evidence type="ECO:0000256" key="6">
    <source>
        <dbReference type="SAM" id="Phobius"/>
    </source>
</evidence>
<dbReference type="GO" id="GO:0016020">
    <property type="term" value="C:membrane"/>
    <property type="evidence" value="ECO:0007669"/>
    <property type="project" value="UniProtKB-SubCell"/>
</dbReference>
<comment type="caution">
    <text evidence="8">The sequence shown here is derived from an EMBL/GenBank/DDBJ whole genome shotgun (WGS) entry which is preliminary data.</text>
</comment>
<name>A0AAD2HXW6_9AGAR</name>
<dbReference type="EMBL" id="CAVNYO010000478">
    <property type="protein sequence ID" value="CAK5284173.1"/>
    <property type="molecule type" value="Genomic_DNA"/>
</dbReference>
<accession>A0AAD2HXW6</accession>
<proteinExistence type="predicted"/>
<feature type="transmembrane region" description="Helical" evidence="6">
    <location>
        <begin position="52"/>
        <end position="68"/>
    </location>
</feature>
<evidence type="ECO:0000313" key="8">
    <source>
        <dbReference type="EMBL" id="CAK5284173.1"/>
    </source>
</evidence>
<keyword evidence="5 6" id="KW-0472">Membrane</keyword>
<dbReference type="EMBL" id="CAVNYO010000159">
    <property type="protein sequence ID" value="CAK5270179.1"/>
    <property type="molecule type" value="Genomic_DNA"/>
</dbReference>
<dbReference type="Proteomes" id="UP001295794">
    <property type="component" value="Unassembled WGS sequence"/>
</dbReference>
<dbReference type="GO" id="GO:0022857">
    <property type="term" value="F:transmembrane transporter activity"/>
    <property type="evidence" value="ECO:0007669"/>
    <property type="project" value="TreeGrafter"/>
</dbReference>
<dbReference type="PANTHER" id="PTHR43791:SF22">
    <property type="entry name" value="TRANSPORTER, PUTATIVE (AFU_ORTHOLOGUE AFUA_6G11320)-RELATED"/>
    <property type="match status" value="1"/>
</dbReference>
<evidence type="ECO:0000256" key="4">
    <source>
        <dbReference type="ARBA" id="ARBA00022989"/>
    </source>
</evidence>
<evidence type="ECO:0000313" key="7">
    <source>
        <dbReference type="EMBL" id="CAK5270179.1"/>
    </source>
</evidence>
<gene>
    <name evidence="7" type="ORF">MYCIT1_LOCUS14364</name>
    <name evidence="8" type="ORF">MYCIT1_LOCUS37216</name>
</gene>
<keyword evidence="9" id="KW-1185">Reference proteome</keyword>
<organism evidence="8 9">
    <name type="scientific">Mycena citricolor</name>
    <dbReference type="NCBI Taxonomy" id="2018698"/>
    <lineage>
        <taxon>Eukaryota</taxon>
        <taxon>Fungi</taxon>
        <taxon>Dikarya</taxon>
        <taxon>Basidiomycota</taxon>
        <taxon>Agaricomycotina</taxon>
        <taxon>Agaricomycetes</taxon>
        <taxon>Agaricomycetidae</taxon>
        <taxon>Agaricales</taxon>
        <taxon>Marasmiineae</taxon>
        <taxon>Mycenaceae</taxon>
        <taxon>Mycena</taxon>
    </lineage>
</organism>
<keyword evidence="4 6" id="KW-1133">Transmembrane helix</keyword>
<reference evidence="8" key="1">
    <citation type="submission" date="2023-11" db="EMBL/GenBank/DDBJ databases">
        <authorList>
            <person name="De Vega J J."/>
            <person name="De Vega J J."/>
        </authorList>
    </citation>
    <scope>NUCLEOTIDE SEQUENCE</scope>
</reference>
<keyword evidence="3 6" id="KW-0812">Transmembrane</keyword>
<dbReference type="PANTHER" id="PTHR43791">
    <property type="entry name" value="PERMEASE-RELATED"/>
    <property type="match status" value="1"/>
</dbReference>
<evidence type="ECO:0000256" key="2">
    <source>
        <dbReference type="ARBA" id="ARBA00022448"/>
    </source>
</evidence>